<keyword evidence="3" id="KW-1185">Reference proteome</keyword>
<keyword evidence="1" id="KW-0732">Signal</keyword>
<feature type="signal peptide" evidence="1">
    <location>
        <begin position="1"/>
        <end position="25"/>
    </location>
</feature>
<dbReference type="STRING" id="108003.B1C78_13900"/>
<dbReference type="EMBL" id="MVBK01000091">
    <property type="protein sequence ID" value="OOG22766.1"/>
    <property type="molecule type" value="Genomic_DNA"/>
</dbReference>
<reference evidence="2 3" key="1">
    <citation type="submission" date="2017-02" db="EMBL/GenBank/DDBJ databases">
        <title>Genomic diversity within the haloalkaliphilic genus Thioalkalivibrio.</title>
        <authorList>
            <person name="Ahn A.-C."/>
            <person name="Meier-Kolthoff J."/>
            <person name="Overmars L."/>
            <person name="Richter M."/>
            <person name="Woyke T."/>
            <person name="Sorokin D.Y."/>
            <person name="Muyzer G."/>
        </authorList>
    </citation>
    <scope>NUCLEOTIDE SEQUENCE [LARGE SCALE GENOMIC DNA]</scope>
    <source>
        <strain evidence="2 3">ALJD</strain>
    </source>
</reference>
<feature type="chain" id="PRO_5012008054" description="Lipid A deacylase LpxR family protein" evidence="1">
    <location>
        <begin position="26"/>
        <end position="333"/>
    </location>
</feature>
<dbReference type="InterPro" id="IPR037107">
    <property type="entry name" value="Put_OMP_sf"/>
</dbReference>
<dbReference type="InterPro" id="IPR018707">
    <property type="entry name" value="LpxR"/>
</dbReference>
<gene>
    <name evidence="2" type="ORF">B1C78_13900</name>
</gene>
<evidence type="ECO:0008006" key="4">
    <source>
        <dbReference type="Google" id="ProtNLM"/>
    </source>
</evidence>
<name>A0A1V3NDA4_9GAMM</name>
<organism evidence="2 3">
    <name type="scientific">Thioalkalivibrio denitrificans</name>
    <dbReference type="NCBI Taxonomy" id="108003"/>
    <lineage>
        <taxon>Bacteria</taxon>
        <taxon>Pseudomonadati</taxon>
        <taxon>Pseudomonadota</taxon>
        <taxon>Gammaproteobacteria</taxon>
        <taxon>Chromatiales</taxon>
        <taxon>Ectothiorhodospiraceae</taxon>
        <taxon>Thioalkalivibrio</taxon>
    </lineage>
</organism>
<dbReference type="Proteomes" id="UP000189462">
    <property type="component" value="Unassembled WGS sequence"/>
</dbReference>
<dbReference type="Gene3D" id="2.40.128.140">
    <property type="entry name" value="Outer membrane protein"/>
    <property type="match status" value="1"/>
</dbReference>
<comment type="caution">
    <text evidence="2">The sequence shown here is derived from an EMBL/GenBank/DDBJ whole genome shotgun (WGS) entry which is preliminary data.</text>
</comment>
<protein>
    <recommendedName>
        <fullName evidence="4">Lipid A deacylase LpxR family protein</fullName>
    </recommendedName>
</protein>
<evidence type="ECO:0000313" key="2">
    <source>
        <dbReference type="EMBL" id="OOG22766.1"/>
    </source>
</evidence>
<dbReference type="AlphaFoldDB" id="A0A1V3NDA4"/>
<proteinExistence type="predicted"/>
<evidence type="ECO:0000313" key="3">
    <source>
        <dbReference type="Proteomes" id="UP000189462"/>
    </source>
</evidence>
<accession>A0A1V3NDA4</accession>
<dbReference type="OrthoDB" id="9776275at2"/>
<evidence type="ECO:0000256" key="1">
    <source>
        <dbReference type="SAM" id="SignalP"/>
    </source>
</evidence>
<dbReference type="Pfam" id="PF09982">
    <property type="entry name" value="LpxR"/>
    <property type="match status" value="1"/>
</dbReference>
<sequence length="333" mass="37209">MPIRPASTVLIALLVVMQIMAHAMASHPPEEQLVFVVDVENDAFARTDRYYTSGLRLTWVRPADHEPEWVHRLARGTPLLSDEARLGLTTAIGQSIYTPADKDATPPDPDDRPYAGWLYVTIGVDALTQARLDRLQLTLGVVGPASLGERSQRLIHDIKGEDAPQGWSDQLRNEPTLMLSYERQWHALASRPDRGWEADLTPHAGASLGTPFTFANGGFMIRAGRDLPMDYGPPRIQPGLPGSGLFESRPGRWGYGFAGVDVRLVGYDLLLDGNTWRDSPSVDKERMVGDLYLGLALGFEHLRVSYTHVWRTREFRTQDQRQTFGSLSVSWIH</sequence>